<dbReference type="NCBIfam" id="NF001531">
    <property type="entry name" value="PRK00364.2-2"/>
    <property type="match status" value="1"/>
</dbReference>
<dbReference type="InterPro" id="IPR011032">
    <property type="entry name" value="GroES-like_sf"/>
</dbReference>
<dbReference type="PANTHER" id="PTHR10772:SF63">
    <property type="entry name" value="20 KDA CHAPERONIN, CHLOROPLASTIC"/>
    <property type="match status" value="1"/>
</dbReference>
<dbReference type="Pfam" id="PF00166">
    <property type="entry name" value="Cpn10"/>
    <property type="match status" value="1"/>
</dbReference>
<gene>
    <name evidence="3" type="primary">groES</name>
    <name evidence="3" type="synonym">groS</name>
    <name evidence="5" type="ORF">C4541_06670</name>
</gene>
<dbReference type="SMART" id="SM00883">
    <property type="entry name" value="Cpn10"/>
    <property type="match status" value="1"/>
</dbReference>
<evidence type="ECO:0000313" key="5">
    <source>
        <dbReference type="EMBL" id="RJP59167.1"/>
    </source>
</evidence>
<dbReference type="InterPro" id="IPR037124">
    <property type="entry name" value="Chaperonin_GroES_sf"/>
</dbReference>
<reference evidence="5 6" key="1">
    <citation type="journal article" date="2017" name="ISME J.">
        <title>Energy and carbon metabolisms in a deep terrestrial subsurface fluid microbial community.</title>
        <authorList>
            <person name="Momper L."/>
            <person name="Jungbluth S.P."/>
            <person name="Lee M.D."/>
            <person name="Amend J.P."/>
        </authorList>
    </citation>
    <scope>NUCLEOTIDE SEQUENCE [LARGE SCALE GENOMIC DNA]</scope>
    <source>
        <strain evidence="5">SURF_26</strain>
    </source>
</reference>
<sequence>MKVTPMGERVLIKRCKAEEVAKGGIIIPDTAQEKPLKAEVAALGKGKQKEDGSFLPFEVKVGDTILIGRYAGQDISIDGENYVIVSESDILAILS</sequence>
<evidence type="ECO:0000256" key="4">
    <source>
        <dbReference type="RuleBase" id="RU000535"/>
    </source>
</evidence>
<dbReference type="Gene3D" id="2.30.33.40">
    <property type="entry name" value="GroES chaperonin"/>
    <property type="match status" value="1"/>
</dbReference>
<dbReference type="CDD" id="cd00320">
    <property type="entry name" value="cpn10"/>
    <property type="match status" value="1"/>
</dbReference>
<dbReference type="HAMAP" id="MF_00580">
    <property type="entry name" value="CH10"/>
    <property type="match status" value="1"/>
</dbReference>
<dbReference type="InterPro" id="IPR020818">
    <property type="entry name" value="Chaperonin_GroES"/>
</dbReference>
<keyword evidence="2 3" id="KW-0143">Chaperone</keyword>
<dbReference type="AlphaFoldDB" id="A0A3A4R8Q1"/>
<evidence type="ECO:0000256" key="2">
    <source>
        <dbReference type="ARBA" id="ARBA00023186"/>
    </source>
</evidence>
<dbReference type="GO" id="GO:0005737">
    <property type="term" value="C:cytoplasm"/>
    <property type="evidence" value="ECO:0007669"/>
    <property type="project" value="UniProtKB-SubCell"/>
</dbReference>
<comment type="subunit">
    <text evidence="3">Heptamer of 7 subunits arranged in a ring. Interacts with the chaperonin GroEL.</text>
</comment>
<comment type="similarity">
    <text evidence="1 3 4">Belongs to the GroES chaperonin family.</text>
</comment>
<organism evidence="5 6">
    <name type="scientific">Candidatus Auribacter fodinae</name>
    <dbReference type="NCBI Taxonomy" id="2093366"/>
    <lineage>
        <taxon>Bacteria</taxon>
        <taxon>Pseudomonadati</taxon>
        <taxon>Candidatus Auribacterota</taxon>
        <taxon>Candidatus Auribacteria</taxon>
        <taxon>Candidatus Auribacterales</taxon>
        <taxon>Candidatus Auribacteraceae</taxon>
        <taxon>Candidatus Auribacter</taxon>
    </lineage>
</organism>
<keyword evidence="3" id="KW-0963">Cytoplasm</keyword>
<evidence type="ECO:0000256" key="1">
    <source>
        <dbReference type="ARBA" id="ARBA00006975"/>
    </source>
</evidence>
<dbReference type="GO" id="GO:0051082">
    <property type="term" value="F:unfolded protein binding"/>
    <property type="evidence" value="ECO:0007669"/>
    <property type="project" value="TreeGrafter"/>
</dbReference>
<dbReference type="PANTHER" id="PTHR10772">
    <property type="entry name" value="10 KDA HEAT SHOCK PROTEIN"/>
    <property type="match status" value="1"/>
</dbReference>
<dbReference type="GO" id="GO:0044183">
    <property type="term" value="F:protein folding chaperone"/>
    <property type="evidence" value="ECO:0007669"/>
    <property type="project" value="InterPro"/>
</dbReference>
<dbReference type="GO" id="GO:0051087">
    <property type="term" value="F:protein-folding chaperone binding"/>
    <property type="evidence" value="ECO:0007669"/>
    <property type="project" value="TreeGrafter"/>
</dbReference>
<accession>A0A3A4R8Q1</accession>
<comment type="caution">
    <text evidence="5">The sequence shown here is derived from an EMBL/GenBank/DDBJ whole genome shotgun (WGS) entry which is preliminary data.</text>
</comment>
<evidence type="ECO:0000256" key="3">
    <source>
        <dbReference type="HAMAP-Rule" id="MF_00580"/>
    </source>
</evidence>
<comment type="subcellular location">
    <subcellularLocation>
        <location evidence="3">Cytoplasm</location>
    </subcellularLocation>
</comment>
<dbReference type="PRINTS" id="PR00297">
    <property type="entry name" value="CHAPERONIN10"/>
</dbReference>
<name>A0A3A4R8Q1_9BACT</name>
<comment type="function">
    <text evidence="3 4">Together with the chaperonin GroEL, plays an essential role in assisting protein folding. The GroEL-GroES system forms a nano-cage that allows encapsulation of the non-native substrate proteins and provides a physical environment optimized to promote and accelerate protein folding. GroES binds to the apical surface of the GroEL ring, thereby capping the opening of the GroEL channel.</text>
</comment>
<evidence type="ECO:0000313" key="6">
    <source>
        <dbReference type="Proteomes" id="UP000266426"/>
    </source>
</evidence>
<dbReference type="EMBL" id="QZJZ01000054">
    <property type="protein sequence ID" value="RJP59167.1"/>
    <property type="molecule type" value="Genomic_DNA"/>
</dbReference>
<protein>
    <recommendedName>
        <fullName evidence="3">Co-chaperonin GroES</fullName>
    </recommendedName>
    <alternativeName>
        <fullName evidence="3">10 kDa chaperonin</fullName>
    </alternativeName>
    <alternativeName>
        <fullName evidence="3">Chaperonin-10</fullName>
        <shortName evidence="3">Cpn10</shortName>
    </alternativeName>
</protein>
<proteinExistence type="inferred from homology"/>
<dbReference type="GO" id="GO:0005524">
    <property type="term" value="F:ATP binding"/>
    <property type="evidence" value="ECO:0007669"/>
    <property type="project" value="InterPro"/>
</dbReference>
<dbReference type="Proteomes" id="UP000266426">
    <property type="component" value="Unassembled WGS sequence"/>
</dbReference>
<dbReference type="NCBIfam" id="NF001533">
    <property type="entry name" value="PRK00364.2-4"/>
    <property type="match status" value="1"/>
</dbReference>
<dbReference type="GO" id="GO:0046872">
    <property type="term" value="F:metal ion binding"/>
    <property type="evidence" value="ECO:0007669"/>
    <property type="project" value="TreeGrafter"/>
</dbReference>
<dbReference type="SUPFAM" id="SSF50129">
    <property type="entry name" value="GroES-like"/>
    <property type="match status" value="1"/>
</dbReference>
<dbReference type="FunFam" id="2.30.33.40:FF:000001">
    <property type="entry name" value="10 kDa chaperonin"/>
    <property type="match status" value="1"/>
</dbReference>